<keyword evidence="3" id="KW-1185">Reference proteome</keyword>
<evidence type="ECO:0000313" key="2">
    <source>
        <dbReference type="EMBL" id="MDQ0213733.1"/>
    </source>
</evidence>
<accession>A0AAJ1WHW4</accession>
<protein>
    <submittedName>
        <fullName evidence="2">Uncharacterized protein</fullName>
    </submittedName>
</protein>
<comment type="caution">
    <text evidence="2">The sequence shown here is derived from an EMBL/GenBank/DDBJ whole genome shotgun (WGS) entry which is preliminary data.</text>
</comment>
<gene>
    <name evidence="2" type="ORF">J2S13_000127</name>
</gene>
<proteinExistence type="predicted"/>
<evidence type="ECO:0000313" key="3">
    <source>
        <dbReference type="Proteomes" id="UP001237207"/>
    </source>
</evidence>
<dbReference type="Proteomes" id="UP001237207">
    <property type="component" value="Unassembled WGS sequence"/>
</dbReference>
<keyword evidence="1" id="KW-0472">Membrane</keyword>
<evidence type="ECO:0000256" key="1">
    <source>
        <dbReference type="SAM" id="Phobius"/>
    </source>
</evidence>
<organism evidence="2 3">
    <name type="scientific">Oikeobacillus pervagus</name>
    <dbReference type="NCBI Taxonomy" id="1325931"/>
    <lineage>
        <taxon>Bacteria</taxon>
        <taxon>Bacillati</taxon>
        <taxon>Bacillota</taxon>
        <taxon>Bacilli</taxon>
        <taxon>Bacillales</taxon>
        <taxon>Bacillaceae</taxon>
        <taxon>Oikeobacillus</taxon>
    </lineage>
</organism>
<feature type="transmembrane region" description="Helical" evidence="1">
    <location>
        <begin position="47"/>
        <end position="69"/>
    </location>
</feature>
<dbReference type="EMBL" id="JAUSUC010000001">
    <property type="protein sequence ID" value="MDQ0213733.1"/>
    <property type="molecule type" value="Genomic_DNA"/>
</dbReference>
<dbReference type="RefSeq" id="WP_307255720.1">
    <property type="nucleotide sequence ID" value="NZ_JAUSUC010000001.1"/>
</dbReference>
<sequence length="257" mass="29836">MKMRNWDEKKIEQLLREMPHFKDQRPAEEIYETINECLHSQNKKTPFTWISTISSAAILFLLLSVIATFQKSSNTMVDQYSTTANLEMKTNSPNQEMANILPLNAIFSTKVPEAIPNHYLPAPNQIIELNNKVVISDDHEYNGINEQLYPFQTKTIDGHFIVLMKEGHSYIPLFVMTPRSKKIANVRFYNTLLLNDKSPKGIQQLIEAIIFTAKNKGYEAVQFQNVTPKRWRTYNFYHPVYDFDNQQSLLTSEIIGQ</sequence>
<dbReference type="AlphaFoldDB" id="A0AAJ1WHW4"/>
<keyword evidence="1" id="KW-0812">Transmembrane</keyword>
<keyword evidence="1" id="KW-1133">Transmembrane helix</keyword>
<reference evidence="2" key="1">
    <citation type="submission" date="2023-07" db="EMBL/GenBank/DDBJ databases">
        <title>Genomic Encyclopedia of Type Strains, Phase IV (KMG-IV): sequencing the most valuable type-strain genomes for metagenomic binning, comparative biology and taxonomic classification.</title>
        <authorList>
            <person name="Goeker M."/>
        </authorList>
    </citation>
    <scope>NUCLEOTIDE SEQUENCE</scope>
    <source>
        <strain evidence="2">DSM 23947</strain>
    </source>
</reference>
<name>A0AAJ1WHW4_9BACI</name>